<proteinExistence type="predicted"/>
<gene>
    <name evidence="1" type="ORF">SCALOS_LOCUS10534</name>
</gene>
<comment type="caution">
    <text evidence="1">The sequence shown here is derived from an EMBL/GenBank/DDBJ whole genome shotgun (WGS) entry which is preliminary data.</text>
</comment>
<organism evidence="1 2">
    <name type="scientific">Scutellospora calospora</name>
    <dbReference type="NCBI Taxonomy" id="85575"/>
    <lineage>
        <taxon>Eukaryota</taxon>
        <taxon>Fungi</taxon>
        <taxon>Fungi incertae sedis</taxon>
        <taxon>Mucoromycota</taxon>
        <taxon>Glomeromycotina</taxon>
        <taxon>Glomeromycetes</taxon>
        <taxon>Diversisporales</taxon>
        <taxon>Gigasporaceae</taxon>
        <taxon>Scutellospora</taxon>
    </lineage>
</organism>
<protein>
    <submittedName>
        <fullName evidence="1">10552_t:CDS:1</fullName>
    </submittedName>
</protein>
<accession>A0ACA9PBA8</accession>
<evidence type="ECO:0000313" key="1">
    <source>
        <dbReference type="EMBL" id="CAG8702081.1"/>
    </source>
</evidence>
<dbReference type="EMBL" id="CAJVPM010039912">
    <property type="protein sequence ID" value="CAG8702081.1"/>
    <property type="molecule type" value="Genomic_DNA"/>
</dbReference>
<name>A0ACA9PBA8_9GLOM</name>
<feature type="non-terminal residue" evidence="1">
    <location>
        <position position="1"/>
    </location>
</feature>
<reference evidence="1" key="1">
    <citation type="submission" date="2021-06" db="EMBL/GenBank/DDBJ databases">
        <authorList>
            <person name="Kallberg Y."/>
            <person name="Tangrot J."/>
            <person name="Rosling A."/>
        </authorList>
    </citation>
    <scope>NUCLEOTIDE SEQUENCE</scope>
    <source>
        <strain evidence="1">AU212A</strain>
    </source>
</reference>
<sequence length="46" mass="4869">GIAFALAGDHLSKLLEEKYPNINSLIPNDSGETLSLQTPVGDSKKS</sequence>
<dbReference type="Proteomes" id="UP000789860">
    <property type="component" value="Unassembled WGS sequence"/>
</dbReference>
<keyword evidence="2" id="KW-1185">Reference proteome</keyword>
<evidence type="ECO:0000313" key="2">
    <source>
        <dbReference type="Proteomes" id="UP000789860"/>
    </source>
</evidence>